<feature type="domain" description="DUF5060" evidence="3">
    <location>
        <begin position="27"/>
        <end position="108"/>
    </location>
</feature>
<gene>
    <name evidence="4" type="ORF">BC781_10831</name>
</gene>
<dbReference type="Proteomes" id="UP000245535">
    <property type="component" value="Unassembled WGS sequence"/>
</dbReference>
<dbReference type="Gene3D" id="2.60.40.10">
    <property type="entry name" value="Immunoglobulins"/>
    <property type="match status" value="1"/>
</dbReference>
<dbReference type="EMBL" id="QGDO01000008">
    <property type="protein sequence ID" value="PWJ37896.1"/>
    <property type="molecule type" value="Genomic_DNA"/>
</dbReference>
<evidence type="ECO:0000313" key="5">
    <source>
        <dbReference type="Proteomes" id="UP000245535"/>
    </source>
</evidence>
<dbReference type="RefSeq" id="WP_109622022.1">
    <property type="nucleotide sequence ID" value="NZ_QGDO01000008.1"/>
</dbReference>
<evidence type="ECO:0000259" key="3">
    <source>
        <dbReference type="Pfam" id="PF16586"/>
    </source>
</evidence>
<evidence type="ECO:0000256" key="1">
    <source>
        <dbReference type="SAM" id="SignalP"/>
    </source>
</evidence>
<dbReference type="InterPro" id="IPR024749">
    <property type="entry name" value="Collagen-bd_put"/>
</dbReference>
<organism evidence="4 5">
    <name type="scientific">Sediminitomix flava</name>
    <dbReference type="NCBI Taxonomy" id="379075"/>
    <lineage>
        <taxon>Bacteria</taxon>
        <taxon>Pseudomonadati</taxon>
        <taxon>Bacteroidota</taxon>
        <taxon>Cytophagia</taxon>
        <taxon>Cytophagales</taxon>
        <taxon>Flammeovirgaceae</taxon>
        <taxon>Sediminitomix</taxon>
    </lineage>
</organism>
<reference evidence="4 5" key="1">
    <citation type="submission" date="2018-03" db="EMBL/GenBank/DDBJ databases">
        <title>Genomic Encyclopedia of Archaeal and Bacterial Type Strains, Phase II (KMG-II): from individual species to whole genera.</title>
        <authorList>
            <person name="Goeker M."/>
        </authorList>
    </citation>
    <scope>NUCLEOTIDE SEQUENCE [LARGE SCALE GENOMIC DNA]</scope>
    <source>
        <strain evidence="4 5">DSM 28229</strain>
    </source>
</reference>
<feature type="domain" description="Putative collagen-binding" evidence="2">
    <location>
        <begin position="503"/>
        <end position="589"/>
    </location>
</feature>
<dbReference type="Gene3D" id="3.20.20.80">
    <property type="entry name" value="Glycosidases"/>
    <property type="match status" value="1"/>
</dbReference>
<protein>
    <submittedName>
        <fullName evidence="4">Collagenase-like protein with putative collagen-binding domain</fullName>
    </submittedName>
</protein>
<keyword evidence="1" id="KW-0732">Signal</keyword>
<dbReference type="Pfam" id="PF12904">
    <property type="entry name" value="Collagen_bind_2"/>
    <property type="match status" value="1"/>
</dbReference>
<dbReference type="InterPro" id="IPR032260">
    <property type="entry name" value="DUF5060"/>
</dbReference>
<feature type="chain" id="PRO_5016233345" evidence="1">
    <location>
        <begin position="21"/>
        <end position="599"/>
    </location>
</feature>
<feature type="signal peptide" evidence="1">
    <location>
        <begin position="1"/>
        <end position="20"/>
    </location>
</feature>
<keyword evidence="5" id="KW-1185">Reference proteome</keyword>
<dbReference type="Pfam" id="PF16586">
    <property type="entry name" value="DUF5060"/>
    <property type="match status" value="1"/>
</dbReference>
<comment type="caution">
    <text evidence="4">The sequence shown here is derived from an EMBL/GenBank/DDBJ whole genome shotgun (WGS) entry which is preliminary data.</text>
</comment>
<proteinExistence type="predicted"/>
<sequence length="599" mass="68774">MKKYLVLLLVFVSAMPQMRAQEINGAYQKWHTLSFSFKGPKTEENAQPNPFTSYRLDILFENEDEKVWVPGYFAADGDAANTSASKGHIWRVHFTPNKIGKWTYKVRFLKGENVAVSDAPELFESAGFMDGITGEFEISASDKAADDLRAKGRLQYNGTRYLRFAETGEVFLKTGADAPENLLAYQDFDGTFHTDGHKDHLVKKWEAHLQDWRTGDPTWQDGKGKALIGAINYLAAQGMNAFSFLTLNIVGDDQNVFPYVDYTDYTRFDVSKLAQWEIIFAHGERKGMFLHFKTQEVENQGLLDKGDTGRERRLYYRELMARFGHHLALNWNLGEENGLWTKRFRTVPQTTAQRIAMADYFAENDPYQHHLVIHNGQYYDDLLGNKSKLTGISLQTHQVDFRQVHPHILHWLKASEEAGRPWVVSCDEPGDAKHSLVPDKDNPTHDVARAAALWGTFMAGGTGVEWYFGYDHEHSDLTCEDWRSRHEMWQQSRYALQFFRKLPVDQMIADDDFVAGKNDYCFYKKGEIYVIYQRKGEAFTVDLPKAKTFNIRWYNPRTGKFVKAQKAVQGGLQEIAAAPELDKDWTILIEDAANTQINF</sequence>
<evidence type="ECO:0000259" key="2">
    <source>
        <dbReference type="Pfam" id="PF12904"/>
    </source>
</evidence>
<dbReference type="AlphaFoldDB" id="A0A315Z5Q1"/>
<dbReference type="OrthoDB" id="266054at2"/>
<evidence type="ECO:0000313" key="4">
    <source>
        <dbReference type="EMBL" id="PWJ37896.1"/>
    </source>
</evidence>
<dbReference type="InterPro" id="IPR013783">
    <property type="entry name" value="Ig-like_fold"/>
</dbReference>
<name>A0A315Z5Q1_SEDFL</name>
<accession>A0A315Z5Q1</accession>